<dbReference type="SUPFAM" id="SSF51206">
    <property type="entry name" value="cAMP-binding domain-like"/>
    <property type="match status" value="1"/>
</dbReference>
<dbReference type="Pfam" id="PF13545">
    <property type="entry name" value="HTH_Crp_2"/>
    <property type="match status" value="1"/>
</dbReference>
<evidence type="ECO:0000259" key="4">
    <source>
        <dbReference type="PROSITE" id="PS51063"/>
    </source>
</evidence>
<dbReference type="GO" id="GO:0016301">
    <property type="term" value="F:kinase activity"/>
    <property type="evidence" value="ECO:0007669"/>
    <property type="project" value="UniProtKB-KW"/>
</dbReference>
<dbReference type="Pfam" id="PF00027">
    <property type="entry name" value="cNMP_binding"/>
    <property type="match status" value="1"/>
</dbReference>
<dbReference type="CDD" id="cd00038">
    <property type="entry name" value="CAP_ED"/>
    <property type="match status" value="1"/>
</dbReference>
<dbReference type="InterPro" id="IPR000595">
    <property type="entry name" value="cNMP-bd_dom"/>
</dbReference>
<organism evidence="5 6">
    <name type="scientific">Rhodospira trueperi</name>
    <dbReference type="NCBI Taxonomy" id="69960"/>
    <lineage>
        <taxon>Bacteria</taxon>
        <taxon>Pseudomonadati</taxon>
        <taxon>Pseudomonadota</taxon>
        <taxon>Alphaproteobacteria</taxon>
        <taxon>Rhodospirillales</taxon>
        <taxon>Rhodospirillaceae</taxon>
        <taxon>Rhodospira</taxon>
    </lineage>
</organism>
<dbReference type="Gene3D" id="2.60.120.10">
    <property type="entry name" value="Jelly Rolls"/>
    <property type="match status" value="1"/>
</dbReference>
<dbReference type="EMBL" id="FNAP01000024">
    <property type="protein sequence ID" value="SDF02806.1"/>
    <property type="molecule type" value="Genomic_DNA"/>
</dbReference>
<dbReference type="InterPro" id="IPR014710">
    <property type="entry name" value="RmlC-like_jellyroll"/>
</dbReference>
<dbReference type="Gene3D" id="1.10.10.10">
    <property type="entry name" value="Winged helix-like DNA-binding domain superfamily/Winged helix DNA-binding domain"/>
    <property type="match status" value="1"/>
</dbReference>
<dbReference type="AlphaFoldDB" id="A0A1G7HR17"/>
<evidence type="ECO:0000256" key="3">
    <source>
        <dbReference type="ARBA" id="ARBA00023163"/>
    </source>
</evidence>
<keyword evidence="6" id="KW-1185">Reference proteome</keyword>
<keyword evidence="3" id="KW-0804">Transcription</keyword>
<dbReference type="InterPro" id="IPR036388">
    <property type="entry name" value="WH-like_DNA-bd_sf"/>
</dbReference>
<dbReference type="SUPFAM" id="SSF46785">
    <property type="entry name" value="Winged helix' DNA-binding domain"/>
    <property type="match status" value="1"/>
</dbReference>
<dbReference type="STRING" id="69960.SAMN05421720_12416"/>
<protein>
    <submittedName>
        <fullName evidence="5">cAMP-binding domain of CRP or a regulatory subunit of cAMP-dependent protein kinases</fullName>
    </submittedName>
</protein>
<dbReference type="GO" id="GO:0003677">
    <property type="term" value="F:DNA binding"/>
    <property type="evidence" value="ECO:0007669"/>
    <property type="project" value="UniProtKB-KW"/>
</dbReference>
<dbReference type="SMART" id="SM00419">
    <property type="entry name" value="HTH_CRP"/>
    <property type="match status" value="1"/>
</dbReference>
<dbReference type="InterPro" id="IPR036390">
    <property type="entry name" value="WH_DNA-bd_sf"/>
</dbReference>
<name>A0A1G7HR17_9PROT</name>
<dbReference type="PROSITE" id="PS51063">
    <property type="entry name" value="HTH_CRP_2"/>
    <property type="match status" value="1"/>
</dbReference>
<gene>
    <name evidence="5" type="ORF">SAMN05421720_12416</name>
</gene>
<keyword evidence="2" id="KW-0238">DNA-binding</keyword>
<evidence type="ECO:0000256" key="2">
    <source>
        <dbReference type="ARBA" id="ARBA00023125"/>
    </source>
</evidence>
<keyword evidence="1" id="KW-0805">Transcription regulation</keyword>
<keyword evidence="5" id="KW-0418">Kinase</keyword>
<dbReference type="RefSeq" id="WP_092788045.1">
    <property type="nucleotide sequence ID" value="NZ_FNAP01000024.1"/>
</dbReference>
<reference evidence="5 6" key="1">
    <citation type="submission" date="2016-10" db="EMBL/GenBank/DDBJ databases">
        <authorList>
            <person name="de Groot N.N."/>
        </authorList>
    </citation>
    <scope>NUCLEOTIDE SEQUENCE [LARGE SCALE GENOMIC DNA]</scope>
    <source>
        <strain evidence="5 6">ATCC 700224</strain>
    </source>
</reference>
<evidence type="ECO:0000313" key="6">
    <source>
        <dbReference type="Proteomes" id="UP000199412"/>
    </source>
</evidence>
<sequence>MSASESSLARKLGSFMPLVPDELRCVAELESIRRSVAPQTEIVYEGQQDHRAWLLLEGWANCYKIVPDGGRQIIGFPLPGDFMGLRSILLRTSDHSFESLTDAVISEVSQQRMTQIFQDFPRLATAIMWATSRDEAMVVEHLVNIGRRSAIERTAHFFLELGQRLALIGKVTNNGFACPLNQYVLADALGLSAIHVNRILRQLRERGLITLKAHQVIILDLAGLEDLAGFDSGYLNHNQTGHGHPGT</sequence>
<feature type="domain" description="HTH crp-type" evidence="4">
    <location>
        <begin position="148"/>
        <end position="222"/>
    </location>
</feature>
<accession>A0A1G7HR17</accession>
<dbReference type="OrthoDB" id="7584044at2"/>
<keyword evidence="5" id="KW-0808">Transferase</keyword>
<evidence type="ECO:0000256" key="1">
    <source>
        <dbReference type="ARBA" id="ARBA00023015"/>
    </source>
</evidence>
<dbReference type="GO" id="GO:0006355">
    <property type="term" value="P:regulation of DNA-templated transcription"/>
    <property type="evidence" value="ECO:0007669"/>
    <property type="project" value="InterPro"/>
</dbReference>
<proteinExistence type="predicted"/>
<dbReference type="Proteomes" id="UP000199412">
    <property type="component" value="Unassembled WGS sequence"/>
</dbReference>
<dbReference type="InterPro" id="IPR012318">
    <property type="entry name" value="HTH_CRP"/>
</dbReference>
<dbReference type="InterPro" id="IPR018490">
    <property type="entry name" value="cNMP-bd_dom_sf"/>
</dbReference>
<evidence type="ECO:0000313" key="5">
    <source>
        <dbReference type="EMBL" id="SDF02806.1"/>
    </source>
</evidence>